<accession>A0A4D9CWE1</accession>
<dbReference type="AlphaFoldDB" id="A0A4D9CWE1"/>
<reference evidence="1 2" key="1">
    <citation type="submission" date="2019-01" db="EMBL/GenBank/DDBJ databases">
        <title>Nuclear Genome Assembly of the Microalgal Biofuel strain Nannochloropsis salina CCMP1776.</title>
        <authorList>
            <person name="Hovde B."/>
        </authorList>
    </citation>
    <scope>NUCLEOTIDE SEQUENCE [LARGE SCALE GENOMIC DNA]</scope>
    <source>
        <strain evidence="1 2">CCMP1776</strain>
    </source>
</reference>
<proteinExistence type="predicted"/>
<gene>
    <name evidence="1" type="ORF">NSK_004668</name>
</gene>
<dbReference type="OrthoDB" id="10303608at2759"/>
<organism evidence="1 2">
    <name type="scientific">Nannochloropsis salina CCMP1776</name>
    <dbReference type="NCBI Taxonomy" id="1027361"/>
    <lineage>
        <taxon>Eukaryota</taxon>
        <taxon>Sar</taxon>
        <taxon>Stramenopiles</taxon>
        <taxon>Ochrophyta</taxon>
        <taxon>Eustigmatophyceae</taxon>
        <taxon>Eustigmatales</taxon>
        <taxon>Monodopsidaceae</taxon>
        <taxon>Microchloropsis</taxon>
        <taxon>Microchloropsis salina</taxon>
    </lineage>
</organism>
<evidence type="ECO:0000313" key="2">
    <source>
        <dbReference type="Proteomes" id="UP000355283"/>
    </source>
</evidence>
<sequence length="175" mass="19160">MLCVISRRCLHTQKRYLLRSSASVHPTASFSLKACATWPSSQRRPLSTTAEAPPPPFPVASSLRLHDATTTKEDALTAWRTRRVIAEARQDPQRLLMLLEMEGMDAYNVVILVSRLAQACEGKMEATAAVQNDPRFAQLVEQVLGGKGGGVVKEMSELQMDSVRASLRLLGVEGA</sequence>
<dbReference type="EMBL" id="SDOX01000021">
    <property type="protein sequence ID" value="TFJ83562.1"/>
    <property type="molecule type" value="Genomic_DNA"/>
</dbReference>
<dbReference type="Proteomes" id="UP000355283">
    <property type="component" value="Unassembled WGS sequence"/>
</dbReference>
<protein>
    <submittedName>
        <fullName evidence="1">Uncharacterized protein</fullName>
    </submittedName>
</protein>
<comment type="caution">
    <text evidence="1">The sequence shown here is derived from an EMBL/GenBank/DDBJ whole genome shotgun (WGS) entry which is preliminary data.</text>
</comment>
<name>A0A4D9CWE1_9STRA</name>
<evidence type="ECO:0000313" key="1">
    <source>
        <dbReference type="EMBL" id="TFJ83562.1"/>
    </source>
</evidence>
<keyword evidence="2" id="KW-1185">Reference proteome</keyword>